<dbReference type="Gene3D" id="1.10.490.70">
    <property type="entry name" value="Histidine kinase N-terminal domain"/>
    <property type="match status" value="1"/>
</dbReference>
<evidence type="ECO:0000256" key="5">
    <source>
        <dbReference type="ARBA" id="ARBA00022741"/>
    </source>
</evidence>
<dbReference type="InterPro" id="IPR036097">
    <property type="entry name" value="HisK_dim/P_sf"/>
</dbReference>
<evidence type="ECO:0000256" key="2">
    <source>
        <dbReference type="ARBA" id="ARBA00012438"/>
    </source>
</evidence>
<dbReference type="PANTHER" id="PTHR43065:SF10">
    <property type="entry name" value="PEROXIDE STRESS-ACTIVATED HISTIDINE KINASE MAK3"/>
    <property type="match status" value="1"/>
</dbReference>
<dbReference type="Gene3D" id="1.10.287.130">
    <property type="match status" value="1"/>
</dbReference>
<evidence type="ECO:0000256" key="1">
    <source>
        <dbReference type="ARBA" id="ARBA00000085"/>
    </source>
</evidence>
<keyword evidence="8" id="KW-0902">Two-component regulatory system</keyword>
<dbReference type="SMART" id="SM00388">
    <property type="entry name" value="HisKA"/>
    <property type="match status" value="1"/>
</dbReference>
<dbReference type="Pfam" id="PF00512">
    <property type="entry name" value="HisKA"/>
    <property type="match status" value="1"/>
</dbReference>
<dbReference type="InterPro" id="IPR003594">
    <property type="entry name" value="HATPase_dom"/>
</dbReference>
<dbReference type="AlphaFoldDB" id="A0A1B3XKM7"/>
<reference evidence="10 11" key="1">
    <citation type="submission" date="2016-08" db="EMBL/GenBank/DDBJ databases">
        <title>Complete genome sequence of Bacillus muralis G25-68, a strain with toxicity to nematodes.</title>
        <authorList>
            <person name="Zheng Z."/>
        </authorList>
    </citation>
    <scope>NUCLEOTIDE SEQUENCE [LARGE SCALE GENOMIC DNA]</scope>
    <source>
        <strain evidence="10 11">G25-68</strain>
    </source>
</reference>
<dbReference type="Gene3D" id="3.30.565.10">
    <property type="entry name" value="Histidine kinase-like ATPase, C-terminal domain"/>
    <property type="match status" value="1"/>
</dbReference>
<keyword evidence="5" id="KW-0547">Nucleotide-binding</keyword>
<dbReference type="PROSITE" id="PS50109">
    <property type="entry name" value="HIS_KIN"/>
    <property type="match status" value="1"/>
</dbReference>
<keyword evidence="11" id="KW-1185">Reference proteome</keyword>
<dbReference type="EMBL" id="CP017080">
    <property type="protein sequence ID" value="AOH53766.1"/>
    <property type="molecule type" value="Genomic_DNA"/>
</dbReference>
<dbReference type="InterPro" id="IPR003661">
    <property type="entry name" value="HisK_dim/P_dom"/>
</dbReference>
<dbReference type="InterPro" id="IPR005467">
    <property type="entry name" value="His_kinase_dom"/>
</dbReference>
<evidence type="ECO:0000256" key="4">
    <source>
        <dbReference type="ARBA" id="ARBA00022679"/>
    </source>
</evidence>
<evidence type="ECO:0000256" key="7">
    <source>
        <dbReference type="ARBA" id="ARBA00022840"/>
    </source>
</evidence>
<protein>
    <recommendedName>
        <fullName evidence="2">histidine kinase</fullName>
        <ecNumber evidence="2">2.7.13.3</ecNumber>
    </recommendedName>
</protein>
<dbReference type="EC" id="2.7.13.3" evidence="2"/>
<dbReference type="InterPro" id="IPR018984">
    <property type="entry name" value="Histidine_kinase_N"/>
</dbReference>
<keyword evidence="6" id="KW-0418">Kinase</keyword>
<dbReference type="RefSeq" id="WP_064466712.1">
    <property type="nucleotide sequence ID" value="NZ_CP017080.1"/>
</dbReference>
<organism evidence="10 11">
    <name type="scientific">Peribacillus muralis</name>
    <dbReference type="NCBI Taxonomy" id="264697"/>
    <lineage>
        <taxon>Bacteria</taxon>
        <taxon>Bacillati</taxon>
        <taxon>Bacillota</taxon>
        <taxon>Bacilli</taxon>
        <taxon>Bacillales</taxon>
        <taxon>Bacillaceae</taxon>
        <taxon>Peribacillus</taxon>
    </lineage>
</organism>
<feature type="domain" description="Histidine kinase" evidence="9">
    <location>
        <begin position="164"/>
        <end position="369"/>
    </location>
</feature>
<dbReference type="KEGG" id="bmur:ABE28_005345"/>
<evidence type="ECO:0000313" key="10">
    <source>
        <dbReference type="EMBL" id="AOH53766.1"/>
    </source>
</evidence>
<dbReference type="Proteomes" id="UP000077926">
    <property type="component" value="Chromosome"/>
</dbReference>
<accession>A0A1B3XKM7</accession>
<dbReference type="GO" id="GO:0000155">
    <property type="term" value="F:phosphorelay sensor kinase activity"/>
    <property type="evidence" value="ECO:0007669"/>
    <property type="project" value="InterPro"/>
</dbReference>
<sequence>MGSNREMTIHFLSSQQGTIISKWKDELLHLPDGYIGYFKGEVENIFNLLVDQLGTTDTDIEDVLKVIGKKIASDRANKQLNMEIFFSSISIGRSTIIEHLLNSNVSMEEVSGLIKQINIYFDQLIQFASSHYSELKIKELDERYQFISPDHKDRLTLLGQMTSSFVHEFRNPLTSIMGFIQLLQAEQPETKYLGIISKELDQLNYRITQFLNMSKKETSESPPELFSISRLANEVIEFLYPSILEVNASITCNVADDAVITGSEEEFRQVLLNIILNALDVVTGMPSPAIYISGSECPPGILTLNISNNGPKIPEEVLPNIFEPFITTKKRGTGLGLFVCKEIVLKHKGTLSCHSTDFLTTFSIQLQTK</sequence>
<dbReference type="Pfam" id="PF09385">
    <property type="entry name" value="HisK_N"/>
    <property type="match status" value="1"/>
</dbReference>
<dbReference type="PRINTS" id="PR00344">
    <property type="entry name" value="BCTRLSENSOR"/>
</dbReference>
<evidence type="ECO:0000313" key="11">
    <source>
        <dbReference type="Proteomes" id="UP000077926"/>
    </source>
</evidence>
<dbReference type="GO" id="GO:0005524">
    <property type="term" value="F:ATP binding"/>
    <property type="evidence" value="ECO:0007669"/>
    <property type="project" value="UniProtKB-KW"/>
</dbReference>
<proteinExistence type="predicted"/>
<dbReference type="SMART" id="SM00387">
    <property type="entry name" value="HATPase_c"/>
    <property type="match status" value="1"/>
</dbReference>
<dbReference type="InterPro" id="IPR004358">
    <property type="entry name" value="Sig_transdc_His_kin-like_C"/>
</dbReference>
<dbReference type="Pfam" id="PF02518">
    <property type="entry name" value="HATPase_c"/>
    <property type="match status" value="1"/>
</dbReference>
<evidence type="ECO:0000256" key="8">
    <source>
        <dbReference type="ARBA" id="ARBA00023012"/>
    </source>
</evidence>
<dbReference type="SUPFAM" id="SSF55874">
    <property type="entry name" value="ATPase domain of HSP90 chaperone/DNA topoisomerase II/histidine kinase"/>
    <property type="match status" value="1"/>
</dbReference>
<keyword evidence="7" id="KW-0067">ATP-binding</keyword>
<comment type="catalytic activity">
    <reaction evidence="1">
        <text>ATP + protein L-histidine = ADP + protein N-phospho-L-histidine.</text>
        <dbReference type="EC" id="2.7.13.3"/>
    </reaction>
</comment>
<dbReference type="STRING" id="264697.ABE28_005345"/>
<evidence type="ECO:0000256" key="6">
    <source>
        <dbReference type="ARBA" id="ARBA00022777"/>
    </source>
</evidence>
<dbReference type="InterPro" id="IPR036890">
    <property type="entry name" value="HATPase_C_sf"/>
</dbReference>
<name>A0A1B3XKM7_9BACI</name>
<dbReference type="PANTHER" id="PTHR43065">
    <property type="entry name" value="SENSOR HISTIDINE KINASE"/>
    <property type="match status" value="1"/>
</dbReference>
<keyword evidence="4" id="KW-0808">Transferase</keyword>
<keyword evidence="3" id="KW-0597">Phosphoprotein</keyword>
<gene>
    <name evidence="10" type="ORF">ABE28_005345</name>
</gene>
<dbReference type="CDD" id="cd00082">
    <property type="entry name" value="HisKA"/>
    <property type="match status" value="1"/>
</dbReference>
<evidence type="ECO:0000256" key="3">
    <source>
        <dbReference type="ARBA" id="ARBA00022553"/>
    </source>
</evidence>
<dbReference type="SUPFAM" id="SSF47384">
    <property type="entry name" value="Homodimeric domain of signal transducing histidine kinase"/>
    <property type="match status" value="1"/>
</dbReference>
<evidence type="ECO:0000259" key="9">
    <source>
        <dbReference type="PROSITE" id="PS50109"/>
    </source>
</evidence>